<evidence type="ECO:0000256" key="3">
    <source>
        <dbReference type="PROSITE-ProRule" id="PRU00023"/>
    </source>
</evidence>
<dbReference type="InterPro" id="IPR036770">
    <property type="entry name" value="Ankyrin_rpt-contain_sf"/>
</dbReference>
<reference evidence="6 7" key="1">
    <citation type="submission" date="2024-07" db="EMBL/GenBank/DDBJ databases">
        <title>Section-level genome sequencing and comparative genomics of Aspergillus sections Usti and Cavernicolus.</title>
        <authorList>
            <consortium name="Lawrence Berkeley National Laboratory"/>
            <person name="Nybo J.L."/>
            <person name="Vesth T.C."/>
            <person name="Theobald S."/>
            <person name="Frisvad J.C."/>
            <person name="Larsen T.O."/>
            <person name="Kjaerboelling I."/>
            <person name="Rothschild-Mancinelli K."/>
            <person name="Lyhne E.K."/>
            <person name="Kogle M.E."/>
            <person name="Barry K."/>
            <person name="Clum A."/>
            <person name="Na H."/>
            <person name="Ledsgaard L."/>
            <person name="Lin J."/>
            <person name="Lipzen A."/>
            <person name="Kuo A."/>
            <person name="Riley R."/>
            <person name="Mondo S."/>
            <person name="Labutti K."/>
            <person name="Haridas S."/>
            <person name="Pangalinan J."/>
            <person name="Salamov A.A."/>
            <person name="Simmons B.A."/>
            <person name="Magnuson J.K."/>
            <person name="Chen J."/>
            <person name="Drula E."/>
            <person name="Henrissat B."/>
            <person name="Wiebenga A."/>
            <person name="Lubbers R.J."/>
            <person name="Gomes A.C."/>
            <person name="Makela M.R."/>
            <person name="Stajich J."/>
            <person name="Grigoriev I.V."/>
            <person name="Mortensen U.H."/>
            <person name="De Vries R.P."/>
            <person name="Baker S.E."/>
            <person name="Andersen M.R."/>
        </authorList>
    </citation>
    <scope>NUCLEOTIDE SEQUENCE [LARGE SCALE GENOMIC DNA]</scope>
    <source>
        <strain evidence="6 7">CBS 209.92</strain>
    </source>
</reference>
<feature type="repeat" description="ANK" evidence="3">
    <location>
        <begin position="64"/>
        <end position="96"/>
    </location>
</feature>
<feature type="coiled-coil region" evidence="4">
    <location>
        <begin position="500"/>
        <end position="543"/>
    </location>
</feature>
<feature type="coiled-coil region" evidence="4">
    <location>
        <begin position="117"/>
        <end position="151"/>
    </location>
</feature>
<accession>A0ABR4FKJ9</accession>
<feature type="repeat" description="ANK" evidence="3">
    <location>
        <begin position="97"/>
        <end position="121"/>
    </location>
</feature>
<protein>
    <submittedName>
        <fullName evidence="6">Ankyrin repeat-containing domain protein</fullName>
    </submittedName>
</protein>
<dbReference type="Pfam" id="PF00023">
    <property type="entry name" value="Ank"/>
    <property type="match status" value="1"/>
</dbReference>
<dbReference type="PROSITE" id="PS50297">
    <property type="entry name" value="ANK_REP_REGION"/>
    <property type="match status" value="4"/>
</dbReference>
<dbReference type="SMART" id="SM00248">
    <property type="entry name" value="ANK"/>
    <property type="match status" value="12"/>
</dbReference>
<keyword evidence="1" id="KW-0677">Repeat</keyword>
<evidence type="ECO:0000256" key="1">
    <source>
        <dbReference type="ARBA" id="ARBA00022737"/>
    </source>
</evidence>
<evidence type="ECO:0000256" key="2">
    <source>
        <dbReference type="ARBA" id="ARBA00023043"/>
    </source>
</evidence>
<keyword evidence="2 3" id="KW-0040">ANK repeat</keyword>
<sequence>MGFLSDNPGRQEIGSFNPITEGDWSEMAYLGSSEGLSQAIVDHDLTAVKQWLAKGVDINKRDHTGRTPLHLAAMASTLEILQYLVDNGARITWRLADGRSALHLAAARGNVEMIRSLMRKSEQNGEAEAQRQQTRTQMDNLETELGKQAAELVSTPSEDASTEHVSYVTGSFVKVKKEEPDVEEPFATDSDLSDPDIYDVNAVDWDLNASPLHLAIMKGHVEAVEELVTNFGADVLLPIKSSSDSSSTKRCATLTLVLALGLPLERAKIMTAKLLQLGASPAQADFDHRTPLLYVAGVGHEDIFDLYIHYDQPAVLRALNHLSVVEIRYRTLSVETPLIAAIGAKNLTLASRLLQLGARPLISFQEFMGAAQDISWVRSRLTTENRQYFEEDFDQPVTYAIENDLPLLAVELLVRDADPNILTREGHVASGKSYYASRTTGSSLLDSVRARLAASRGYMGEKVSVAPPAVLDFDDSTYLNEFNPGTYQYWTARGMLAEKRKSVEREGKKYREAVEAANSKEGLEAKKAAIKELTDAYEKLESDLLERGAKNFQELRPDIKPPQPSDAQPSKTSPFAVSLSFKGSDITGDKRDDYLKLFEAAWTGDLETIKNLTTTGSDRTRYRTPLEIAVCDSRGFSAFTIAILRGHLDVAHGIMAIAAVQYKTPQEPQARYRIRQYGLDDDSDATEFDESNGLQLDKEINNTQFIIDNVGQIKTEVESKIGPLSILDAECDMDPFLEKATDQNVNSLVRYAIFIDDTKLLDFLISLGQQLTEWFPENPANPTPYYVYHDDLYLAMHLGRLHCLEILVKRTAAGVDFDELVDEGEIEGKEAPEYYRGLSVRGKKRDDWARRGQTATEPDTPPPLLYAAKMGNLESVQWFLGPAPARCYNAFVAGNKNDPGVRKLLLTDKGPENTIRDFLESRCHLLLHSAVIAEENEESQALVEYLANNMRHLLDAKNVDGYTPLTVAFRLGRFVFAKILIQAGADQTVRDVDGRNLLHVRIQHMSRSRPTDWSIREALELLDRQLLPSMLTARRLSGDVIHTPFAWLILCMSLDASTLPGLAASLDYVKPLGCKHLELLDSEGNTPCHGRGVISWALIDLLLAYEPKLATKENVNGLTPADVAEQKLFAKAAKPPHIPQQSRSRNLGAGAVGKEPWTFVRQRGKGVLLANRRRIYERCCLGGSDGDTRRKKLVTLFEVREFAAASLARFQRRNQRRTWLSPKMDKITEWLDL</sequence>
<feature type="repeat" description="ANK" evidence="3">
    <location>
        <begin position="207"/>
        <end position="235"/>
    </location>
</feature>
<dbReference type="SUPFAM" id="SSF48403">
    <property type="entry name" value="Ankyrin repeat"/>
    <property type="match status" value="2"/>
</dbReference>
<keyword evidence="7" id="KW-1185">Reference proteome</keyword>
<dbReference type="PROSITE" id="PS50088">
    <property type="entry name" value="ANK_REPEAT"/>
    <property type="match status" value="4"/>
</dbReference>
<proteinExistence type="predicted"/>
<dbReference type="EMBL" id="JBFTWV010000213">
    <property type="protein sequence ID" value="KAL2783757.1"/>
    <property type="molecule type" value="Genomic_DNA"/>
</dbReference>
<organism evidence="6 7">
    <name type="scientific">Aspergillus keveii</name>
    <dbReference type="NCBI Taxonomy" id="714993"/>
    <lineage>
        <taxon>Eukaryota</taxon>
        <taxon>Fungi</taxon>
        <taxon>Dikarya</taxon>
        <taxon>Ascomycota</taxon>
        <taxon>Pezizomycotina</taxon>
        <taxon>Eurotiomycetes</taxon>
        <taxon>Eurotiomycetidae</taxon>
        <taxon>Eurotiales</taxon>
        <taxon>Aspergillaceae</taxon>
        <taxon>Aspergillus</taxon>
        <taxon>Aspergillus subgen. Nidulantes</taxon>
    </lineage>
</organism>
<gene>
    <name evidence="6" type="ORF">BJX66DRAFT_115440</name>
</gene>
<dbReference type="Proteomes" id="UP001610563">
    <property type="component" value="Unassembled WGS sequence"/>
</dbReference>
<dbReference type="Gene3D" id="1.25.40.20">
    <property type="entry name" value="Ankyrin repeat-containing domain"/>
    <property type="match status" value="3"/>
</dbReference>
<evidence type="ECO:0000256" key="5">
    <source>
        <dbReference type="SAM" id="MobiDB-lite"/>
    </source>
</evidence>
<dbReference type="PANTHER" id="PTHR24198:SF165">
    <property type="entry name" value="ANKYRIN REPEAT-CONTAINING PROTEIN-RELATED"/>
    <property type="match status" value="1"/>
</dbReference>
<keyword evidence="4" id="KW-0175">Coiled coil</keyword>
<evidence type="ECO:0000313" key="7">
    <source>
        <dbReference type="Proteomes" id="UP001610563"/>
    </source>
</evidence>
<dbReference type="InterPro" id="IPR002110">
    <property type="entry name" value="Ankyrin_rpt"/>
</dbReference>
<dbReference type="PANTHER" id="PTHR24198">
    <property type="entry name" value="ANKYRIN REPEAT AND PROTEIN KINASE DOMAIN-CONTAINING PROTEIN"/>
    <property type="match status" value="1"/>
</dbReference>
<evidence type="ECO:0000313" key="6">
    <source>
        <dbReference type="EMBL" id="KAL2783757.1"/>
    </source>
</evidence>
<evidence type="ECO:0000256" key="4">
    <source>
        <dbReference type="SAM" id="Coils"/>
    </source>
</evidence>
<name>A0ABR4FKJ9_9EURO</name>
<feature type="repeat" description="ANK" evidence="3">
    <location>
        <begin position="960"/>
        <end position="992"/>
    </location>
</feature>
<feature type="compositionally biased region" description="Polar residues" evidence="5">
    <location>
        <begin position="565"/>
        <end position="575"/>
    </location>
</feature>
<comment type="caution">
    <text evidence="6">The sequence shown here is derived from an EMBL/GenBank/DDBJ whole genome shotgun (WGS) entry which is preliminary data.</text>
</comment>
<dbReference type="Pfam" id="PF12796">
    <property type="entry name" value="Ank_2"/>
    <property type="match status" value="1"/>
</dbReference>
<feature type="region of interest" description="Disordered" evidence="5">
    <location>
        <begin position="555"/>
        <end position="575"/>
    </location>
</feature>
<dbReference type="PRINTS" id="PR01415">
    <property type="entry name" value="ANKYRIN"/>
</dbReference>